<evidence type="ECO:0000256" key="7">
    <source>
        <dbReference type="RuleBase" id="RU366040"/>
    </source>
</evidence>
<feature type="transmembrane region" description="Helical" evidence="7">
    <location>
        <begin position="760"/>
        <end position="781"/>
    </location>
</feature>
<evidence type="ECO:0000256" key="1">
    <source>
        <dbReference type="ARBA" id="ARBA00004141"/>
    </source>
</evidence>
<feature type="transmembrane region" description="Helical" evidence="7">
    <location>
        <begin position="482"/>
        <end position="502"/>
    </location>
</feature>
<dbReference type="Proteomes" id="UP000654370">
    <property type="component" value="Unassembled WGS sequence"/>
</dbReference>
<feature type="compositionally biased region" description="Polar residues" evidence="8">
    <location>
        <begin position="24"/>
        <end position="35"/>
    </location>
</feature>
<dbReference type="InterPro" id="IPR004835">
    <property type="entry name" value="Chitin_synth"/>
</dbReference>
<dbReference type="EMBL" id="JAEPQZ010000008">
    <property type="protein sequence ID" value="KAG2178122.1"/>
    <property type="molecule type" value="Genomic_DNA"/>
</dbReference>
<sequence length="829" mass="94341">MSSNPLLPTNNHNPPYIPYAPPKNTRQVNWSNNANAYDHPLNRQSPEHHIPVSSTPPPRGISKFNRSKSVRHVKLTQGNLVLDCPVPDKLLRNVKYSTGEEFTQMRYTAVTCDPNEFVKNRYTLRPYLYNRQTELFIVMTMYNEDDQLFLATMNSVIKNIAHLCSRSKSKMWGPEGWKKVVVCVVSDGRLKIHQRVLKVLGAMGVYQEGIAKTTVGDKAVTAHVYEYTSQVVVDRDTGKLGGSDKGTVPIQILFCLKEKNAKKLNSHRWFFRAFAPVLNPNVCILLDVGTKPSGTSLYHLWKAFDRSKYIGGACGEICAEVGHRSRNLLNPLVASQNFEYKMSNILDKPLESVFGYISVLPGAFSAYRYKALKDTAPGIGPLSSYFKGETLHGDALNAGIFEANMYLAEDRILCFELVAKRGEQWLLKYVKAAKAETDVPDNLSEFISQRRRWLNGSFFASFYATFHFWRIWTSGQSIFRKFFLMFLFLYNLVNLVFNWFALGNFYLTFFFLTKASVPTKIEEMVNGTLTEVVQKTTAPDPFFGQGDVIFNVLREAYIMVIIIIVISALGNRPQGSKFIYMTCVFIFAILMLVMLYVAVFTIYQTVPKTAQGWENVGSLLQTSPAFRDIIISLGSTYILYFVSSFMYGEPAHMFTSFIQYLLLLPSYVNILMVYAFCNTHDVSWGTKGDNTAESLGAAQVSANKEGHQIVKVEVPTEKDDINERYEDFLRTLAVPEVKQKSSRDAKTKMEDYYRLFRTRLVLCWMFSNALLIVAMSSSAFIQYMETHNPSPDQAYNPYLTFIFWSVAGLSSVRFTGSTLYLLSRFLDYF</sequence>
<proteinExistence type="inferred from homology"/>
<dbReference type="SUPFAM" id="SSF53448">
    <property type="entry name" value="Nucleotide-diphospho-sugar transferases"/>
    <property type="match status" value="1"/>
</dbReference>
<evidence type="ECO:0000259" key="9">
    <source>
        <dbReference type="Pfam" id="PF08407"/>
    </source>
</evidence>
<feature type="region of interest" description="Disordered" evidence="8">
    <location>
        <begin position="1"/>
        <end position="65"/>
    </location>
</feature>
<dbReference type="EC" id="2.4.1.16" evidence="2 7"/>
<dbReference type="GO" id="GO:0030428">
    <property type="term" value="C:cell septum"/>
    <property type="evidence" value="ECO:0007669"/>
    <property type="project" value="TreeGrafter"/>
</dbReference>
<feature type="domain" description="Chitin synthase N-terminal" evidence="9">
    <location>
        <begin position="68"/>
        <end position="134"/>
    </location>
</feature>
<feature type="transmembrane region" description="Helical" evidence="7">
    <location>
        <begin position="548"/>
        <end position="566"/>
    </location>
</feature>
<comment type="subcellular location">
    <subcellularLocation>
        <location evidence="7">Cell membrane</location>
        <topology evidence="7">Multi-pass membrane protein</topology>
    </subcellularLocation>
    <subcellularLocation>
        <location evidence="1">Membrane</location>
        <topology evidence="1">Multi-pass membrane protein</topology>
    </subcellularLocation>
</comment>
<keyword evidence="11" id="KW-1185">Reference proteome</keyword>
<keyword evidence="7" id="KW-1003">Cell membrane</keyword>
<dbReference type="GO" id="GO:0006031">
    <property type="term" value="P:chitin biosynthetic process"/>
    <property type="evidence" value="ECO:0007669"/>
    <property type="project" value="UniProtKB-UniRule"/>
</dbReference>
<dbReference type="CDD" id="cd04190">
    <property type="entry name" value="Chitin_synth_C"/>
    <property type="match status" value="1"/>
</dbReference>
<evidence type="ECO:0000313" key="10">
    <source>
        <dbReference type="EMBL" id="KAG2178122.1"/>
    </source>
</evidence>
<keyword evidence="4 7" id="KW-0812">Transmembrane</keyword>
<gene>
    <name evidence="10" type="ORF">INT43_003375</name>
</gene>
<keyword evidence="6 7" id="KW-0472">Membrane</keyword>
<dbReference type="GO" id="GO:0071555">
    <property type="term" value="P:cell wall organization"/>
    <property type="evidence" value="ECO:0007669"/>
    <property type="project" value="UniProtKB-KW"/>
</dbReference>
<name>A0A8H7PPY4_MORIS</name>
<protein>
    <recommendedName>
        <fullName evidence="2 7">Chitin synthase</fullName>
        <ecNumber evidence="2 7">2.4.1.16</ecNumber>
    </recommendedName>
</protein>
<dbReference type="GO" id="GO:0005886">
    <property type="term" value="C:plasma membrane"/>
    <property type="evidence" value="ECO:0007669"/>
    <property type="project" value="UniProtKB-SubCell"/>
</dbReference>
<dbReference type="PANTHER" id="PTHR22914">
    <property type="entry name" value="CHITIN SYNTHASE"/>
    <property type="match status" value="1"/>
</dbReference>
<evidence type="ECO:0000256" key="2">
    <source>
        <dbReference type="ARBA" id="ARBA00012543"/>
    </source>
</evidence>
<keyword evidence="3 7" id="KW-0328">Glycosyltransferase</keyword>
<dbReference type="PANTHER" id="PTHR22914:SF44">
    <property type="entry name" value="CHITIN SYNTHASE 2"/>
    <property type="match status" value="1"/>
</dbReference>
<dbReference type="AlphaFoldDB" id="A0A8H7PPY4"/>
<feature type="transmembrane region" description="Helical" evidence="7">
    <location>
        <begin position="578"/>
        <end position="603"/>
    </location>
</feature>
<dbReference type="GO" id="GO:0004100">
    <property type="term" value="F:chitin synthase activity"/>
    <property type="evidence" value="ECO:0007669"/>
    <property type="project" value="UniProtKB-UniRule"/>
</dbReference>
<evidence type="ECO:0000256" key="3">
    <source>
        <dbReference type="ARBA" id="ARBA00022676"/>
    </source>
</evidence>
<evidence type="ECO:0000256" key="8">
    <source>
        <dbReference type="SAM" id="MobiDB-lite"/>
    </source>
</evidence>
<evidence type="ECO:0000256" key="6">
    <source>
        <dbReference type="ARBA" id="ARBA00023136"/>
    </source>
</evidence>
<keyword evidence="7" id="KW-0808">Transferase</keyword>
<evidence type="ECO:0000313" key="11">
    <source>
        <dbReference type="Proteomes" id="UP000654370"/>
    </source>
</evidence>
<dbReference type="Pfam" id="PF08407">
    <property type="entry name" value="Chitin_synth_1N"/>
    <property type="match status" value="1"/>
</dbReference>
<accession>A0A8H7PPY4</accession>
<dbReference type="OrthoDB" id="26569at2759"/>
<feature type="transmembrane region" description="Helical" evidence="7">
    <location>
        <begin position="801"/>
        <end position="822"/>
    </location>
</feature>
<feature type="transmembrane region" description="Helical" evidence="7">
    <location>
        <begin position="657"/>
        <end position="677"/>
    </location>
</feature>
<keyword evidence="5 7" id="KW-1133">Transmembrane helix</keyword>
<comment type="catalytic activity">
    <reaction evidence="7">
        <text>[(1-&gt;4)-N-acetyl-beta-D-glucosaminyl](n) + UDP-N-acetyl-alpha-D-glucosamine = [(1-&gt;4)-N-acetyl-beta-D-glucosaminyl](n+1) + UDP + H(+)</text>
        <dbReference type="Rhea" id="RHEA:16637"/>
        <dbReference type="Rhea" id="RHEA-COMP:9593"/>
        <dbReference type="Rhea" id="RHEA-COMP:9595"/>
        <dbReference type="ChEBI" id="CHEBI:15378"/>
        <dbReference type="ChEBI" id="CHEBI:17029"/>
        <dbReference type="ChEBI" id="CHEBI:57705"/>
        <dbReference type="ChEBI" id="CHEBI:58223"/>
        <dbReference type="EC" id="2.4.1.16"/>
    </reaction>
</comment>
<dbReference type="Pfam" id="PF01644">
    <property type="entry name" value="Chitin_synth_1"/>
    <property type="match status" value="1"/>
</dbReference>
<reference evidence="10" key="1">
    <citation type="submission" date="2020-12" db="EMBL/GenBank/DDBJ databases">
        <title>Metabolic potential, ecology and presence of endohyphal bacteria is reflected in genomic diversity of Mucoromycotina.</title>
        <authorList>
            <person name="Muszewska A."/>
            <person name="Okrasinska A."/>
            <person name="Steczkiewicz K."/>
            <person name="Drgas O."/>
            <person name="Orlowska M."/>
            <person name="Perlinska-Lenart U."/>
            <person name="Aleksandrzak-Piekarczyk T."/>
            <person name="Szatraj K."/>
            <person name="Zielenkiewicz U."/>
            <person name="Pilsyk S."/>
            <person name="Malc E."/>
            <person name="Mieczkowski P."/>
            <person name="Kruszewska J.S."/>
            <person name="Biernat P."/>
            <person name="Pawlowska J."/>
        </authorList>
    </citation>
    <scope>NUCLEOTIDE SEQUENCE</scope>
    <source>
        <strain evidence="10">WA0000067209</strain>
    </source>
</reference>
<comment type="function">
    <text evidence="7">Polymerizes chitin, a structural polymer of the cell wall and septum, by transferring the sugar moiety of UDP-GlcNAc to the non-reducing end of the growing chitin polymer.</text>
</comment>
<comment type="caution">
    <text evidence="10">The sequence shown here is derived from an EMBL/GenBank/DDBJ whole genome shotgun (WGS) entry which is preliminary data.</text>
</comment>
<evidence type="ECO:0000256" key="5">
    <source>
        <dbReference type="ARBA" id="ARBA00022989"/>
    </source>
</evidence>
<organism evidence="10 11">
    <name type="scientific">Mortierella isabellina</name>
    <name type="common">Filamentous fungus</name>
    <name type="synonym">Umbelopsis isabellina</name>
    <dbReference type="NCBI Taxonomy" id="91625"/>
    <lineage>
        <taxon>Eukaryota</taxon>
        <taxon>Fungi</taxon>
        <taxon>Fungi incertae sedis</taxon>
        <taxon>Mucoromycota</taxon>
        <taxon>Mucoromycotina</taxon>
        <taxon>Umbelopsidomycetes</taxon>
        <taxon>Umbelopsidales</taxon>
        <taxon>Umbelopsidaceae</taxon>
        <taxon>Umbelopsis</taxon>
    </lineage>
</organism>
<feature type="compositionally biased region" description="Low complexity" evidence="8">
    <location>
        <begin position="1"/>
        <end position="14"/>
    </location>
</feature>
<dbReference type="InterPro" id="IPR029044">
    <property type="entry name" value="Nucleotide-diphossugar_trans"/>
</dbReference>
<comment type="similarity">
    <text evidence="7">Belongs to the chitin synthase family.</text>
</comment>
<evidence type="ECO:0000256" key="4">
    <source>
        <dbReference type="ARBA" id="ARBA00022692"/>
    </source>
</evidence>
<keyword evidence="7" id="KW-0961">Cell wall biogenesis/degradation</keyword>
<dbReference type="InterPro" id="IPR013616">
    <property type="entry name" value="Chitin_synth_N"/>
</dbReference>